<reference evidence="3" key="2">
    <citation type="submission" date="2020-05" db="EMBL/GenBank/DDBJ databases">
        <authorList>
            <person name="Kim H.-S."/>
            <person name="Proctor R.H."/>
            <person name="Brown D.W."/>
        </authorList>
    </citation>
    <scope>NUCLEOTIDE SEQUENCE</scope>
    <source>
        <strain evidence="3">NRRL 20472</strain>
    </source>
</reference>
<organism evidence="3 4">
    <name type="scientific">Fusarium sarcochroum</name>
    <dbReference type="NCBI Taxonomy" id="1208366"/>
    <lineage>
        <taxon>Eukaryota</taxon>
        <taxon>Fungi</taxon>
        <taxon>Dikarya</taxon>
        <taxon>Ascomycota</taxon>
        <taxon>Pezizomycotina</taxon>
        <taxon>Sordariomycetes</taxon>
        <taxon>Hypocreomycetidae</taxon>
        <taxon>Hypocreales</taxon>
        <taxon>Nectriaceae</taxon>
        <taxon>Fusarium</taxon>
        <taxon>Fusarium lateritium species complex</taxon>
    </lineage>
</organism>
<keyword evidence="2" id="KW-0472">Membrane</keyword>
<feature type="transmembrane region" description="Helical" evidence="2">
    <location>
        <begin position="372"/>
        <end position="390"/>
    </location>
</feature>
<accession>A0A8H4TM49</accession>
<evidence type="ECO:0000256" key="2">
    <source>
        <dbReference type="SAM" id="Phobius"/>
    </source>
</evidence>
<dbReference type="OrthoDB" id="2821871at2759"/>
<comment type="caution">
    <text evidence="3">The sequence shown here is derived from an EMBL/GenBank/DDBJ whole genome shotgun (WGS) entry which is preliminary data.</text>
</comment>
<gene>
    <name evidence="3" type="ORF">FSARC_10480</name>
</gene>
<reference evidence="3" key="1">
    <citation type="journal article" date="2020" name="BMC Genomics">
        <title>Correction to: Identification and distribution of gene clusters required for synthesis of sphingolipid metabolism inhibitors in diverse species of the filamentous fungus Fusarium.</title>
        <authorList>
            <person name="Kim H.S."/>
            <person name="Lohmar J.M."/>
            <person name="Busman M."/>
            <person name="Brown D.W."/>
            <person name="Naumann T.A."/>
            <person name="Divon H.H."/>
            <person name="Lysoe E."/>
            <person name="Uhlig S."/>
            <person name="Proctor R.H."/>
        </authorList>
    </citation>
    <scope>NUCLEOTIDE SEQUENCE</scope>
    <source>
        <strain evidence="3">NRRL 20472</strain>
    </source>
</reference>
<keyword evidence="2" id="KW-0812">Transmembrane</keyword>
<evidence type="ECO:0000313" key="3">
    <source>
        <dbReference type="EMBL" id="KAF4960420.1"/>
    </source>
</evidence>
<proteinExistence type="predicted"/>
<name>A0A8H4TM49_9HYPO</name>
<feature type="region of interest" description="Disordered" evidence="1">
    <location>
        <begin position="19"/>
        <end position="41"/>
    </location>
</feature>
<protein>
    <recommendedName>
        <fullName evidence="5">ER-bound oxygenase mpaB/mpaB'/Rubber oxygenase catalytic domain-containing protein</fullName>
    </recommendedName>
</protein>
<sequence length="391" mass="45519">MSGSKDWHGKNLASYKLDISNRLPPGTEDIDQLTEDARQPRLPAKLKRPLPEWPPVSQRKGKWISRYFDQLDPETEYDQLIRTANFFTGTSFAVAIGYCSTFIHLTQTPAGAAAIHSTGKSWRVPHQRFYETQNRFLDWMWYGSGSQETKDSIEAVNKLHAGLWRRLPGTFSTPWEGQMSVIGSAYFETFLRKLAGARNQEPHPHLAAAWPIWAERVLAQFNTEPLDGSWNYGVNFPRNWEELEAFYKWYQELPFDQWTSVDDRKKGHKLAVAFIEEFSTCWFPRQLRWLGRQVLLTVVTPKVRDQQQIGHPNPIIERFVKLGFKIMFDLTDILPDPTKPDLLEEYQAVKNWEWHKIDDKVNDSWKRHSRHIDIAFATCIILLAAFVLAWG</sequence>
<dbReference type="EMBL" id="JABEXW010000639">
    <property type="protein sequence ID" value="KAF4960420.1"/>
    <property type="molecule type" value="Genomic_DNA"/>
</dbReference>
<keyword evidence="4" id="KW-1185">Reference proteome</keyword>
<dbReference type="AlphaFoldDB" id="A0A8H4TM49"/>
<dbReference type="Proteomes" id="UP000622797">
    <property type="component" value="Unassembled WGS sequence"/>
</dbReference>
<evidence type="ECO:0000313" key="4">
    <source>
        <dbReference type="Proteomes" id="UP000622797"/>
    </source>
</evidence>
<evidence type="ECO:0000256" key="1">
    <source>
        <dbReference type="SAM" id="MobiDB-lite"/>
    </source>
</evidence>
<evidence type="ECO:0008006" key="5">
    <source>
        <dbReference type="Google" id="ProtNLM"/>
    </source>
</evidence>
<keyword evidence="2" id="KW-1133">Transmembrane helix</keyword>